<dbReference type="RefSeq" id="WP_038547273.1">
    <property type="nucleotide sequence ID" value="NZ_CP006842.1"/>
</dbReference>
<dbReference type="STRING" id="1404245.CGLY_05795"/>
<dbReference type="Gene3D" id="3.40.50.720">
    <property type="entry name" value="NAD(P)-binding Rossmann-like Domain"/>
    <property type="match status" value="1"/>
</dbReference>
<evidence type="ECO:0000313" key="3">
    <source>
        <dbReference type="Proteomes" id="UP000023703"/>
    </source>
</evidence>
<dbReference type="InterPro" id="IPR016040">
    <property type="entry name" value="NAD(P)-bd_dom"/>
</dbReference>
<dbReference type="PANTHER" id="PTHR43355">
    <property type="entry name" value="FLAVIN REDUCTASE (NADPH)"/>
    <property type="match status" value="1"/>
</dbReference>
<dbReference type="AlphaFoldDB" id="X5DSG2"/>
<dbReference type="PANTHER" id="PTHR43355:SF2">
    <property type="entry name" value="FLAVIN REDUCTASE (NADPH)"/>
    <property type="match status" value="1"/>
</dbReference>
<protein>
    <recommendedName>
        <fullName evidence="1">NAD(P)-binding domain-containing protein</fullName>
    </recommendedName>
</protein>
<dbReference type="InterPro" id="IPR036291">
    <property type="entry name" value="NAD(P)-bd_dom_sf"/>
</dbReference>
<accession>X5DSG2</accession>
<dbReference type="SUPFAM" id="SSF51735">
    <property type="entry name" value="NAD(P)-binding Rossmann-fold domains"/>
    <property type="match status" value="1"/>
</dbReference>
<dbReference type="HOGENOM" id="CLU_025711_3_1_11"/>
<proteinExistence type="predicted"/>
<dbReference type="EMBL" id="CP006842">
    <property type="protein sequence ID" value="AHW63607.1"/>
    <property type="molecule type" value="Genomic_DNA"/>
</dbReference>
<evidence type="ECO:0000259" key="1">
    <source>
        <dbReference type="Pfam" id="PF13460"/>
    </source>
</evidence>
<dbReference type="InterPro" id="IPR051606">
    <property type="entry name" value="Polyketide_Oxido-like"/>
</dbReference>
<dbReference type="OrthoDB" id="3191258at2"/>
<dbReference type="Proteomes" id="UP000023703">
    <property type="component" value="Chromosome"/>
</dbReference>
<feature type="domain" description="NAD(P)-binding" evidence="1">
    <location>
        <begin position="7"/>
        <end position="199"/>
    </location>
</feature>
<dbReference type="GO" id="GO:0016646">
    <property type="term" value="F:oxidoreductase activity, acting on the CH-NH group of donors, NAD or NADP as acceptor"/>
    <property type="evidence" value="ECO:0007669"/>
    <property type="project" value="TreeGrafter"/>
</dbReference>
<gene>
    <name evidence="2" type="ORF">CGLY_05795</name>
</gene>
<keyword evidence="3" id="KW-1185">Reference proteome</keyword>
<reference evidence="2 3" key="1">
    <citation type="journal article" date="2015" name="Int. J. Syst. Evol. Microbiol.">
        <title>Revisiting Corynebacterium glyciniphilum (ex Kubota et al., 1972) sp. nov., nom. rev., isolated from putrefied banana.</title>
        <authorList>
            <person name="Al-Dilaimi A."/>
            <person name="Bednarz H."/>
            <person name="Lomker A."/>
            <person name="Niehaus K."/>
            <person name="Kalinowski J."/>
            <person name="Ruckert C."/>
        </authorList>
    </citation>
    <scope>NUCLEOTIDE SEQUENCE [LARGE SCALE GENOMIC DNA]</scope>
    <source>
        <strain evidence="2">AJ 3170</strain>
    </source>
</reference>
<dbReference type="Pfam" id="PF13460">
    <property type="entry name" value="NAD_binding_10"/>
    <property type="match status" value="1"/>
</dbReference>
<evidence type="ECO:0000313" key="2">
    <source>
        <dbReference type="EMBL" id="AHW63607.1"/>
    </source>
</evidence>
<organism evidence="2 3">
    <name type="scientific">Corynebacterium glyciniphilum AJ 3170</name>
    <dbReference type="NCBI Taxonomy" id="1404245"/>
    <lineage>
        <taxon>Bacteria</taxon>
        <taxon>Bacillati</taxon>
        <taxon>Actinomycetota</taxon>
        <taxon>Actinomycetes</taxon>
        <taxon>Mycobacteriales</taxon>
        <taxon>Corynebacteriaceae</taxon>
        <taxon>Corynebacterium</taxon>
    </lineage>
</organism>
<dbReference type="KEGG" id="cgy:CGLY_05795"/>
<name>X5DSG2_9CORY</name>
<dbReference type="eggNOG" id="COG2910">
    <property type="taxonomic scope" value="Bacteria"/>
</dbReference>
<sequence length="214" mass="22417">MNIAVIGATGMAGSAIVAEALSRGHHVTAVSRHAQGSGNDLLRTVALDLASLDAVADLPQILAGVDAAVLAVRPSPGSEHLMGPMTATVLDAAERAGTRVLVVGGSAPLRSPDDPDRLLIDDTRYIPEAWRPIAGASLDQFQVCMEHTRTRWTYLSPSAVFEPGEDTGGYRRGTTTLLTDKHGQSRVTPGDLALAAVDESEEPGDDPHITVIGR</sequence>